<evidence type="ECO:0000313" key="11">
    <source>
        <dbReference type="Proteomes" id="UP000238034"/>
    </source>
</evidence>
<feature type="transmembrane region" description="Helical" evidence="8">
    <location>
        <begin position="88"/>
        <end position="108"/>
    </location>
</feature>
<dbReference type="InterPro" id="IPR024791">
    <property type="entry name" value="Cyt_c/ubiquinol_Oxase_su3"/>
</dbReference>
<name>A0A2T0U8T0_9SPHI</name>
<dbReference type="InterPro" id="IPR035973">
    <property type="entry name" value="Cyt_c_oxidase_su3-like_sf"/>
</dbReference>
<feature type="transmembrane region" description="Helical" evidence="8">
    <location>
        <begin position="172"/>
        <end position="190"/>
    </location>
</feature>
<accession>A0A2T0U8T0</accession>
<dbReference type="AlphaFoldDB" id="A0A2T0U8T0"/>
<gene>
    <name evidence="10" type="ORF">B0I27_10290</name>
</gene>
<dbReference type="SUPFAM" id="SSF81452">
    <property type="entry name" value="Cytochrome c oxidase subunit III-like"/>
    <property type="match status" value="1"/>
</dbReference>
<dbReference type="GO" id="GO:0004129">
    <property type="term" value="F:cytochrome-c oxidase activity"/>
    <property type="evidence" value="ECO:0007669"/>
    <property type="project" value="InterPro"/>
</dbReference>
<dbReference type="InterPro" id="IPR000298">
    <property type="entry name" value="Cyt_c_oxidase-like_su3"/>
</dbReference>
<evidence type="ECO:0000256" key="5">
    <source>
        <dbReference type="ARBA" id="ARBA00022989"/>
    </source>
</evidence>
<evidence type="ECO:0000256" key="8">
    <source>
        <dbReference type="SAM" id="Phobius"/>
    </source>
</evidence>
<proteinExistence type="inferred from homology"/>
<keyword evidence="4 7" id="KW-0812">Transmembrane</keyword>
<dbReference type="EMBL" id="PVTH01000002">
    <property type="protein sequence ID" value="PRY54324.1"/>
    <property type="molecule type" value="Genomic_DNA"/>
</dbReference>
<dbReference type="Pfam" id="PF00510">
    <property type="entry name" value="COX3"/>
    <property type="match status" value="1"/>
</dbReference>
<evidence type="ECO:0000256" key="7">
    <source>
        <dbReference type="RuleBase" id="RU003376"/>
    </source>
</evidence>
<reference evidence="10 11" key="1">
    <citation type="submission" date="2018-03" db="EMBL/GenBank/DDBJ databases">
        <title>Genomic Encyclopedia of Type Strains, Phase III (KMG-III): the genomes of soil and plant-associated and newly described type strains.</title>
        <authorList>
            <person name="Whitman W."/>
        </authorList>
    </citation>
    <scope>NUCLEOTIDE SEQUENCE [LARGE SCALE GENOMIC DNA]</scope>
    <source>
        <strain evidence="10 11">CGMCC 1.9313</strain>
    </source>
</reference>
<sequence length="192" mass="21907">MAQVPLRQDTENYKPKKFLMWLFIITSCMLFAALTSAYIVYTGGDPSRGIKVKLPVEFIYSTVLIVISSITMHLAFKAAQSMDGAKQRVFLAVTAILGLAFFYSQYSAWNALFEAGAPFVNSNASESFIYVFSAFHVIHIFAGICMIIYTMIRQGSKITQARNMFHMDVTALFWHFLDILWIYLYVFLLLNQ</sequence>
<dbReference type="PANTHER" id="PTHR11403:SF2">
    <property type="entry name" value="CYTOCHROME BO(3) UBIQUINOL OXIDASE SUBUNIT 3"/>
    <property type="match status" value="1"/>
</dbReference>
<dbReference type="PANTHER" id="PTHR11403">
    <property type="entry name" value="CYTOCHROME C OXIDASE SUBUNIT III"/>
    <property type="match status" value="1"/>
</dbReference>
<evidence type="ECO:0000256" key="3">
    <source>
        <dbReference type="ARBA" id="ARBA00022475"/>
    </source>
</evidence>
<evidence type="ECO:0000256" key="6">
    <source>
        <dbReference type="ARBA" id="ARBA00023136"/>
    </source>
</evidence>
<comment type="similarity">
    <text evidence="2 7">Belongs to the cytochrome c oxidase subunit 3 family.</text>
</comment>
<keyword evidence="3" id="KW-1003">Cell membrane</keyword>
<dbReference type="GO" id="GO:0005886">
    <property type="term" value="C:plasma membrane"/>
    <property type="evidence" value="ECO:0007669"/>
    <property type="project" value="UniProtKB-SubCell"/>
</dbReference>
<feature type="transmembrane region" description="Helical" evidence="8">
    <location>
        <begin position="58"/>
        <end position="76"/>
    </location>
</feature>
<feature type="transmembrane region" description="Helical" evidence="8">
    <location>
        <begin position="128"/>
        <end position="152"/>
    </location>
</feature>
<organism evidence="10 11">
    <name type="scientific">Arcticibacter pallidicorallinus</name>
    <dbReference type="NCBI Taxonomy" id="1259464"/>
    <lineage>
        <taxon>Bacteria</taxon>
        <taxon>Pseudomonadati</taxon>
        <taxon>Bacteroidota</taxon>
        <taxon>Sphingobacteriia</taxon>
        <taxon>Sphingobacteriales</taxon>
        <taxon>Sphingobacteriaceae</taxon>
        <taxon>Arcticibacter</taxon>
    </lineage>
</organism>
<evidence type="ECO:0000256" key="1">
    <source>
        <dbReference type="ARBA" id="ARBA00004651"/>
    </source>
</evidence>
<dbReference type="Gene3D" id="1.20.120.80">
    <property type="entry name" value="Cytochrome c oxidase, subunit III, four-helix bundle"/>
    <property type="match status" value="1"/>
</dbReference>
<evidence type="ECO:0000259" key="9">
    <source>
        <dbReference type="PROSITE" id="PS50253"/>
    </source>
</evidence>
<comment type="caution">
    <text evidence="10">The sequence shown here is derived from an EMBL/GenBank/DDBJ whole genome shotgun (WGS) entry which is preliminary data.</text>
</comment>
<protein>
    <submittedName>
        <fullName evidence="10">Cytochrome c oxidase subunit 3</fullName>
    </submittedName>
</protein>
<dbReference type="InterPro" id="IPR013833">
    <property type="entry name" value="Cyt_c_oxidase_su3_a-hlx"/>
</dbReference>
<comment type="subcellular location">
    <subcellularLocation>
        <location evidence="1 7">Cell membrane</location>
        <topology evidence="1 7">Multi-pass membrane protein</topology>
    </subcellularLocation>
</comment>
<evidence type="ECO:0000256" key="4">
    <source>
        <dbReference type="ARBA" id="ARBA00022692"/>
    </source>
</evidence>
<evidence type="ECO:0000256" key="2">
    <source>
        <dbReference type="ARBA" id="ARBA00010581"/>
    </source>
</evidence>
<keyword evidence="5 8" id="KW-1133">Transmembrane helix</keyword>
<evidence type="ECO:0000313" key="10">
    <source>
        <dbReference type="EMBL" id="PRY54324.1"/>
    </source>
</evidence>
<feature type="domain" description="Heme-copper oxidase subunit III family profile" evidence="9">
    <location>
        <begin position="17"/>
        <end position="192"/>
    </location>
</feature>
<keyword evidence="11" id="KW-1185">Reference proteome</keyword>
<dbReference type="Proteomes" id="UP000238034">
    <property type="component" value="Unassembled WGS sequence"/>
</dbReference>
<keyword evidence="6 8" id="KW-0472">Membrane</keyword>
<feature type="transmembrane region" description="Helical" evidence="8">
    <location>
        <begin position="18"/>
        <end position="38"/>
    </location>
</feature>
<dbReference type="GO" id="GO:0019646">
    <property type="term" value="P:aerobic electron transport chain"/>
    <property type="evidence" value="ECO:0007669"/>
    <property type="project" value="InterPro"/>
</dbReference>
<dbReference type="PROSITE" id="PS51257">
    <property type="entry name" value="PROKAR_LIPOPROTEIN"/>
    <property type="match status" value="1"/>
</dbReference>
<dbReference type="PROSITE" id="PS50253">
    <property type="entry name" value="COX3"/>
    <property type="match status" value="1"/>
</dbReference>